<proteinExistence type="predicted"/>
<dbReference type="PATRIC" id="fig|1365251.3.peg.1574"/>
<dbReference type="OrthoDB" id="7052461at2"/>
<name>A0A167F662_9GAMM</name>
<gene>
    <name evidence="2" type="ORF">N476_11850</name>
</gene>
<keyword evidence="1" id="KW-0812">Transmembrane</keyword>
<evidence type="ECO:0000313" key="3">
    <source>
        <dbReference type="Proteomes" id="UP000076503"/>
    </source>
</evidence>
<organism evidence="2 3">
    <name type="scientific">Pseudoalteromonas luteoviolacea H33</name>
    <dbReference type="NCBI Taxonomy" id="1365251"/>
    <lineage>
        <taxon>Bacteria</taxon>
        <taxon>Pseudomonadati</taxon>
        <taxon>Pseudomonadota</taxon>
        <taxon>Gammaproteobacteria</taxon>
        <taxon>Alteromonadales</taxon>
        <taxon>Pseudoalteromonadaceae</taxon>
        <taxon>Pseudoalteromonas</taxon>
    </lineage>
</organism>
<accession>A0A167F662</accession>
<dbReference type="RefSeq" id="WP_063361171.1">
    <property type="nucleotide sequence ID" value="NZ_AUXZ01000066.1"/>
</dbReference>
<evidence type="ECO:0000313" key="2">
    <source>
        <dbReference type="EMBL" id="KZN51733.1"/>
    </source>
</evidence>
<comment type="caution">
    <text evidence="2">The sequence shown here is derived from an EMBL/GenBank/DDBJ whole genome shotgun (WGS) entry which is preliminary data.</text>
</comment>
<protein>
    <submittedName>
        <fullName evidence="2">Uncharacterized protein</fullName>
    </submittedName>
</protein>
<evidence type="ECO:0000256" key="1">
    <source>
        <dbReference type="SAM" id="Phobius"/>
    </source>
</evidence>
<dbReference type="EMBL" id="AUXZ01000066">
    <property type="protein sequence ID" value="KZN51733.1"/>
    <property type="molecule type" value="Genomic_DNA"/>
</dbReference>
<keyword evidence="1" id="KW-0472">Membrane</keyword>
<dbReference type="Proteomes" id="UP000076503">
    <property type="component" value="Unassembled WGS sequence"/>
</dbReference>
<keyword evidence="1" id="KW-1133">Transmembrane helix</keyword>
<feature type="transmembrane region" description="Helical" evidence="1">
    <location>
        <begin position="713"/>
        <end position="731"/>
    </location>
</feature>
<sequence>MEVNSILNHNEYFVDLEDVAVVTRYNPLPKNHSILQHIETQSQLQNALCQKPLFWAQMSVHDAGFTIVEAVYFCRDKRKAAQLTQFVEQYPQYTVENVEVAGQIFQALLMPKGTVTKQSVSEFFNVFFEFSRPLHKYRATFYYPFDLEGDTVLKHKLDAKLSDDNKRKVSLSRGDLNISAPRYTFHSIGTDQDKWSQEDNTEVQTFLYYNPEAQACFFGEKPDSNNSVNTFEEYRLKLDNCFLGIDTPEKKQARLQRQQSRAKQNAMYEHDDVAPEQVQALTQNDHSPCARIFELALVRHPISRGSFLMAINAEYSPPQDVFKHAVSVLRTIQKQQKQCLYKGTITDDIWWWCILLAPYDESLKTSLKQMQLGRWLNFSNKARILYPTFVEQKEEEKIDCLVLFLNNVEHLTYDCSKPKGLTSLNQQQDNRQPISRYVMRLLSLFFTQQNTPKEQDNIIKKLDPLSHNQHDSRLYLNATYGLCGGYPQSQLGEEVLAQITSLATMVDVQKNRFDFYPTGYAYNKEFVTNLIDSQAYRRWKGIGSETGFNESGTVTVGFGAYASDHIFPHWHTIYRHFFNYALLTREALTCFKRAMNQATDKLAGENTSTKPENNYREIRRNFVLFMNRYWFKHLSHEQQGLEIFSKLYTAKSLDMHFNLVKEQVSFADDYMESWRNIYFVNKADHTGQVATLLALLAIASAWPSDLPVFSSDIFSRFLLVVLIGFFILLGVKTKLFSAIYGLLDFASLPRSLYQYAYHKISSMPFIRHFFSKGEKELVQHYETHWDDRLAQAIKQTHPSQGMSTLASKPLLKYALIRVQAIHMNVHQNMTARHAVLSLASKLSELEALSLEHTQGIYRVDNNLVHELAERIERALQHEYKGIQFVVNHIEGVTNDNFIESKQALLKAGQSRGELLSIEMCTHSNESVNLDGTRGYCQQQAFYEAELSDYAKLAKLNNPKFVKRYYANGFDQISNDQGFVNLDSKLAYLYFSGNQLSKIKQEYVQTADDLLHFEKHIRQLKGELLHKLLSYLESNEDAVFTDMIKDHKGNKAILRIKLETLLWGNEQTLFVLPASQGFKVLAKLMAWTKGWSISKKSTEANGSPVTTTYPLTQVFSLVFCHHDAPASLIQQHAINLTKSVNYDGTNNGYRVAVLEQGDLACLEAHDNITCYFGDKAAYMKSIVPASLKMMDLCNLGSELRHFVVKDTIENLASNHESMAALLVAEQQFAFTAGIDSTQLHAFMSLASKVLMGDEIAFESSLSQRQSMWLLLVEFWDYIRLEYQHETLSSASTTQIHSVSH</sequence>
<reference evidence="2 3" key="1">
    <citation type="submission" date="2013-07" db="EMBL/GenBank/DDBJ databases">
        <title>Comparative Genomic and Metabolomic Analysis of Twelve Strains of Pseudoalteromonas luteoviolacea.</title>
        <authorList>
            <person name="Vynne N.G."/>
            <person name="Mansson M."/>
            <person name="Gram L."/>
        </authorList>
    </citation>
    <scope>NUCLEOTIDE SEQUENCE [LARGE SCALE GENOMIC DNA]</scope>
    <source>
        <strain evidence="2 3">H33</strain>
    </source>
</reference>